<comment type="similarity">
    <text evidence="1">Belongs to the RIPOR family.</text>
</comment>
<accession>A0A9Q1HM71</accession>
<keyword evidence="7" id="KW-1185">Reference proteome</keyword>
<evidence type="ECO:0000256" key="3">
    <source>
        <dbReference type="SAM" id="Coils"/>
    </source>
</evidence>
<protein>
    <submittedName>
        <fullName evidence="6">Rho family-interacting cell polarization regulator 2</fullName>
    </submittedName>
</protein>
<feature type="compositionally biased region" description="Basic and acidic residues" evidence="4">
    <location>
        <begin position="1348"/>
        <end position="1360"/>
    </location>
</feature>
<dbReference type="SUPFAM" id="SSF46585">
    <property type="entry name" value="HR1 repeat"/>
    <property type="match status" value="1"/>
</dbReference>
<feature type="region of interest" description="Disordered" evidence="4">
    <location>
        <begin position="715"/>
        <end position="778"/>
    </location>
</feature>
<organism evidence="6 7">
    <name type="scientific">Holothuria leucospilota</name>
    <name type="common">Black long sea cucumber</name>
    <name type="synonym">Mertensiothuria leucospilota</name>
    <dbReference type="NCBI Taxonomy" id="206669"/>
    <lineage>
        <taxon>Eukaryota</taxon>
        <taxon>Metazoa</taxon>
        <taxon>Echinodermata</taxon>
        <taxon>Eleutherozoa</taxon>
        <taxon>Echinozoa</taxon>
        <taxon>Holothuroidea</taxon>
        <taxon>Aspidochirotacea</taxon>
        <taxon>Aspidochirotida</taxon>
        <taxon>Holothuriidae</taxon>
        <taxon>Holothuria</taxon>
    </lineage>
</organism>
<name>A0A9Q1HM71_HOLLE</name>
<feature type="compositionally biased region" description="Basic and acidic residues" evidence="4">
    <location>
        <begin position="224"/>
        <end position="246"/>
    </location>
</feature>
<feature type="compositionally biased region" description="Low complexity" evidence="4">
    <location>
        <begin position="623"/>
        <end position="638"/>
    </location>
</feature>
<feature type="coiled-coil region" evidence="3">
    <location>
        <begin position="928"/>
        <end position="1000"/>
    </location>
</feature>
<dbReference type="Proteomes" id="UP001152320">
    <property type="component" value="Chromosome 1"/>
</dbReference>
<dbReference type="InterPro" id="IPR011072">
    <property type="entry name" value="HR1_rho-bd"/>
</dbReference>
<dbReference type="Gene3D" id="1.10.287.160">
    <property type="entry name" value="HR1 repeat"/>
    <property type="match status" value="1"/>
</dbReference>
<dbReference type="InterPro" id="IPR036274">
    <property type="entry name" value="HR1_rpt_sf"/>
</dbReference>
<comment type="caution">
    <text evidence="6">The sequence shown here is derived from an EMBL/GenBank/DDBJ whole genome shotgun (WGS) entry which is preliminary data.</text>
</comment>
<dbReference type="Gene3D" id="1.25.10.10">
    <property type="entry name" value="Leucine-rich Repeat Variant"/>
    <property type="match status" value="1"/>
</dbReference>
<feature type="region of interest" description="Disordered" evidence="4">
    <location>
        <begin position="666"/>
        <end position="698"/>
    </location>
</feature>
<feature type="compositionally biased region" description="Polar residues" evidence="4">
    <location>
        <begin position="1384"/>
        <end position="1404"/>
    </location>
</feature>
<feature type="compositionally biased region" description="Basic and acidic residues" evidence="4">
    <location>
        <begin position="1369"/>
        <end position="1383"/>
    </location>
</feature>
<feature type="region of interest" description="Disordered" evidence="4">
    <location>
        <begin position="1297"/>
        <end position="1325"/>
    </location>
</feature>
<feature type="region of interest" description="Disordered" evidence="4">
    <location>
        <begin position="1348"/>
        <end position="1413"/>
    </location>
</feature>
<feature type="compositionally biased region" description="Basic and acidic residues" evidence="4">
    <location>
        <begin position="198"/>
        <end position="209"/>
    </location>
</feature>
<reference evidence="6" key="1">
    <citation type="submission" date="2021-10" db="EMBL/GenBank/DDBJ databases">
        <title>Tropical sea cucumber genome reveals ecological adaptation and Cuvierian tubules defense mechanism.</title>
        <authorList>
            <person name="Chen T."/>
        </authorList>
    </citation>
    <scope>NUCLEOTIDE SEQUENCE</scope>
    <source>
        <strain evidence="6">Nanhai2018</strain>
        <tissue evidence="6">Muscle</tissue>
    </source>
</reference>
<dbReference type="InterPro" id="IPR011989">
    <property type="entry name" value="ARM-like"/>
</dbReference>
<feature type="compositionally biased region" description="Pro residues" evidence="4">
    <location>
        <begin position="1197"/>
        <end position="1208"/>
    </location>
</feature>
<dbReference type="EMBL" id="JAIZAY010000001">
    <property type="protein sequence ID" value="KAJ8050758.1"/>
    <property type="molecule type" value="Genomic_DNA"/>
</dbReference>
<feature type="compositionally biased region" description="Basic and acidic residues" evidence="4">
    <location>
        <begin position="1307"/>
        <end position="1325"/>
    </location>
</feature>
<feature type="region of interest" description="Disordered" evidence="4">
    <location>
        <begin position="536"/>
        <end position="559"/>
    </location>
</feature>
<feature type="region of interest" description="Disordered" evidence="4">
    <location>
        <begin position="94"/>
        <end position="362"/>
    </location>
</feature>
<feature type="compositionally biased region" description="Gly residues" evidence="4">
    <location>
        <begin position="403"/>
        <end position="412"/>
    </location>
</feature>
<feature type="compositionally biased region" description="Basic and acidic residues" evidence="4">
    <location>
        <begin position="260"/>
        <end position="273"/>
    </location>
</feature>
<evidence type="ECO:0000259" key="5">
    <source>
        <dbReference type="PROSITE" id="PS51860"/>
    </source>
</evidence>
<keyword evidence="2 3" id="KW-0175">Coiled coil</keyword>
<feature type="compositionally biased region" description="Basic and acidic residues" evidence="4">
    <location>
        <begin position="433"/>
        <end position="449"/>
    </location>
</feature>
<dbReference type="InterPro" id="IPR031780">
    <property type="entry name" value="FAM65_N"/>
</dbReference>
<feature type="compositionally biased region" description="Basic and acidic residues" evidence="4">
    <location>
        <begin position="856"/>
        <end position="866"/>
    </location>
</feature>
<feature type="compositionally biased region" description="Basic and acidic residues" evidence="4">
    <location>
        <begin position="578"/>
        <end position="589"/>
    </location>
</feature>
<evidence type="ECO:0000256" key="2">
    <source>
        <dbReference type="PROSITE-ProRule" id="PRU01207"/>
    </source>
</evidence>
<feature type="compositionally biased region" description="Polar residues" evidence="4">
    <location>
        <begin position="457"/>
        <end position="474"/>
    </location>
</feature>
<dbReference type="PANTHER" id="PTHR15829">
    <property type="entry name" value="PROTEIN KINASE PKN/PRK1, EFFECTOR"/>
    <property type="match status" value="1"/>
</dbReference>
<proteinExistence type="inferred from homology"/>
<dbReference type="GO" id="GO:0007165">
    <property type="term" value="P:signal transduction"/>
    <property type="evidence" value="ECO:0007669"/>
    <property type="project" value="InterPro"/>
</dbReference>
<feature type="compositionally biased region" description="Basic residues" evidence="4">
    <location>
        <begin position="542"/>
        <end position="552"/>
    </location>
</feature>
<feature type="domain" description="REM-1" evidence="5">
    <location>
        <begin position="958"/>
        <end position="1046"/>
    </location>
</feature>
<feature type="region of interest" description="Disordered" evidence="4">
    <location>
        <begin position="375"/>
        <end position="508"/>
    </location>
</feature>
<dbReference type="InterPro" id="IPR016024">
    <property type="entry name" value="ARM-type_fold"/>
</dbReference>
<feature type="compositionally biased region" description="Polar residues" evidence="4">
    <location>
        <begin position="249"/>
        <end position="259"/>
    </location>
</feature>
<feature type="compositionally biased region" description="Polar residues" evidence="4">
    <location>
        <begin position="612"/>
        <end position="622"/>
    </location>
</feature>
<feature type="region of interest" description="Disordered" evidence="4">
    <location>
        <begin position="55"/>
        <end position="76"/>
    </location>
</feature>
<sequence length="1742" mass="196792">MQRQSNVRSQPVNNNSTSVADKEPSEQFATSKRTGVWHTDENGVVKFREISPVGRQHFGQDRREVKLKEQKRRSISNPEVEFVHAALEEDRVRREVKVERSDRKHGVDEGRTGERKSIHQGREVAPHVTRPSTKTGSGEIFDGEKLYRQVQKQAARHSDSEVHHRGKPKGYPRSHSDHVGSKVQPSTKGRNNEGYGNTRKEARSERPVKFDLSQSVSVGGLGKTHSETVHAEPHVDTSRNDRETRHSVKSQTRYNNQESEYYREQFVKRGREQGRHRRQGKQDRRKFERDKRFLPKERSHSPRIRRSQFAATPDKFREGVSQSDRIPSRGQHLEEGQGTDINDQKQYQRHQSHKQVSDISYSALSKDVINLEKREDSIAHDSKAPVTGERKFNPGVTTSGQTPVGGHGGSGDGKQSKLVCPVPQPRYVIPPVKEGDENDRHIEDTKTSDGENIEYKGTSSDGQNRPAQVSQSGHDTFLKETHISNSQGDSKFSGYTDKKPVDSNSSIVNNSQGLRIKTQPRFQKYIQAVKREGNASPVLGANRRKNFRRATGRHSEETLLESDVEHKVVNVGVRSLDRRELKEASKSTDSKGQSSGEVSDRHSFGLPRRSVSHSSLLSPQNRSFDQSSDSDSVSPVSRKSGFEFDQVTGRLYRKEVISQPKIVKYHQKTNLRRHKGLSQSQSNLLGPSPSSPSKEGSFFSKIGSQLDLRFLKALSPRKGNKSKHDSSTISSESLELSSEHRPQIRTPRYKPPAEVNKELGNSSPTSINDLSPKEELNKTDPEMYRRVTTSYQKEFDDVRVRRSFDLGRDFPERPQSALFLSHGDLPDFSEGGGGGFRPRSESDVDLSNLMAFNRSRSGDRLGKSERSSSPGLRGVGSPSSHRKGRDKRGKQQRMLPAGGNMVKMPRQPRPKRMQTILDYLKKGVVNCIELCKNNLEKMKQQMADGTSRGRSRQGFQYNLEKQIKAAERHLRKLEFHLAKVEELQEQYDKELKVREGAENILRAYSEANSSKAKESVSEAKQQVKDCTQNMCHLEAELEVNLGVFIMKIEGIAGFARVCRGDVFEISFKYGFQKWKSKCKVEKNLSQTWENAEVMFYPMLADYLQIKVTEIRGIARSNIIIGSLEFDTSDFYQAEPQNLTIDVNEAGTIKLNVVISWSPFQIVEEDLKNLNKNSYGKRERALTESAVPNFPRPQSVVVPPPSKPEPVPTPSSVLPASSSLDLDDVPMLTLAEALHNVNRLLEILNGQYVELRSLEKQVASLESYLRKKSNMERQESMTSLSIKNALDSFNFLNEVDEGLSDDEEDKTEETNRQNLADDRTQVPKSKSLDHLTVAASKVEKDVTISASRPELRAIQRHDRPSGKRSSRFLDLSEKRESRMLEVNEQRSSGVLDSPTVDSSFGSLGRSSIDPETEPFTTGVESVDMVLVQHLMYTEYQLSHLGAFGPLKLKETIALDKLQKQAVIIEQLVMLSSSGKELCRADDILPELKLNPALLEFWEQCSEKHALYVNADLFLLQLDVKFGVKLRTNHPDIADDVFQSLGHRIIERPIDLLDPKAIITLFQYITFFAQEDRKNPERFINDLTNEFELTASLEPGNPDLPKIVKKLPKGVLLPAGNLRALALLLLEESETIQNGVKAYLESICNNQKMRQKAVNVYAECLEERDLSLRQAGCVALAAMKAREALEQLVYLLRCDMDDVKQTVKEALMTFGEEGRQAYASLSMQPYIYSYTQQRSDGPLLTTEL</sequence>
<feature type="compositionally biased region" description="Acidic residues" evidence="4">
    <location>
        <begin position="1297"/>
        <end position="1306"/>
    </location>
</feature>
<evidence type="ECO:0000313" key="7">
    <source>
        <dbReference type="Proteomes" id="UP001152320"/>
    </source>
</evidence>
<dbReference type="OrthoDB" id="9999654at2759"/>
<feature type="compositionally biased region" description="Basic and acidic residues" evidence="4">
    <location>
        <begin position="375"/>
        <end position="392"/>
    </location>
</feature>
<evidence type="ECO:0000256" key="1">
    <source>
        <dbReference type="ARBA" id="ARBA00005744"/>
    </source>
</evidence>
<evidence type="ECO:0000313" key="6">
    <source>
        <dbReference type="EMBL" id="KAJ8050758.1"/>
    </source>
</evidence>
<gene>
    <name evidence="6" type="ORF">HOLleu_04073</name>
</gene>
<dbReference type="InterPro" id="IPR026136">
    <property type="entry name" value="RIPOR3"/>
</dbReference>
<feature type="compositionally biased region" description="Polar residues" evidence="4">
    <location>
        <begin position="1"/>
        <end position="19"/>
    </location>
</feature>
<feature type="region of interest" description="Disordered" evidence="4">
    <location>
        <begin position="578"/>
        <end position="638"/>
    </location>
</feature>
<feature type="compositionally biased region" description="Basic and acidic residues" evidence="4">
    <location>
        <begin position="94"/>
        <end position="125"/>
    </location>
</feature>
<dbReference type="PANTHER" id="PTHR15829:SF13">
    <property type="entry name" value="FAM65 N-TERMINAL DOMAIN-CONTAINING PROTEIN"/>
    <property type="match status" value="1"/>
</dbReference>
<feature type="region of interest" description="Disordered" evidence="4">
    <location>
        <begin position="1"/>
        <end position="38"/>
    </location>
</feature>
<feature type="compositionally biased region" description="Basic and acidic residues" evidence="4">
    <location>
        <begin position="58"/>
        <end position="68"/>
    </location>
</feature>
<dbReference type="SUPFAM" id="SSF48371">
    <property type="entry name" value="ARM repeat"/>
    <property type="match status" value="1"/>
</dbReference>
<feature type="region of interest" description="Disordered" evidence="4">
    <location>
        <begin position="818"/>
        <end position="906"/>
    </location>
</feature>
<feature type="compositionally biased region" description="Basic residues" evidence="4">
    <location>
        <begin position="880"/>
        <end position="891"/>
    </location>
</feature>
<feature type="compositionally biased region" description="Polar residues" evidence="4">
    <location>
        <begin position="759"/>
        <end position="769"/>
    </location>
</feature>
<dbReference type="SMART" id="SM00742">
    <property type="entry name" value="Hr1"/>
    <property type="match status" value="1"/>
</dbReference>
<feature type="region of interest" description="Disordered" evidence="4">
    <location>
        <begin position="1189"/>
        <end position="1213"/>
    </location>
</feature>
<feature type="compositionally biased region" description="Low complexity" evidence="4">
    <location>
        <begin position="677"/>
        <end position="698"/>
    </location>
</feature>
<feature type="compositionally biased region" description="Basic residues" evidence="4">
    <location>
        <begin position="666"/>
        <end position="676"/>
    </location>
</feature>
<dbReference type="Pfam" id="PF15903">
    <property type="entry name" value="PL48"/>
    <property type="match status" value="1"/>
</dbReference>
<dbReference type="PROSITE" id="PS51860">
    <property type="entry name" value="REM_1"/>
    <property type="match status" value="1"/>
</dbReference>
<evidence type="ECO:0000256" key="4">
    <source>
        <dbReference type="SAM" id="MobiDB-lite"/>
    </source>
</evidence>
<feature type="compositionally biased region" description="Low complexity" evidence="4">
    <location>
        <begin position="727"/>
        <end position="736"/>
    </location>
</feature>
<feature type="compositionally biased region" description="Basic and acidic residues" evidence="4">
    <location>
        <begin position="280"/>
        <end position="300"/>
    </location>
</feature>